<dbReference type="SUPFAM" id="SSF48264">
    <property type="entry name" value="Cytochrome P450"/>
    <property type="match status" value="1"/>
</dbReference>
<evidence type="ECO:0000256" key="1">
    <source>
        <dbReference type="ARBA" id="ARBA00010617"/>
    </source>
</evidence>
<dbReference type="PANTHER" id="PTHR46300">
    <property type="entry name" value="P450, PUTATIVE (EUROFUNG)-RELATED-RELATED"/>
    <property type="match status" value="1"/>
</dbReference>
<keyword evidence="5 6" id="KW-0349">Heme</keyword>
<dbReference type="InterPro" id="IPR001128">
    <property type="entry name" value="Cyt_P450"/>
</dbReference>
<dbReference type="GO" id="GO:0020037">
    <property type="term" value="F:heme binding"/>
    <property type="evidence" value="ECO:0007669"/>
    <property type="project" value="InterPro"/>
</dbReference>
<dbReference type="Pfam" id="PF00067">
    <property type="entry name" value="p450"/>
    <property type="match status" value="1"/>
</dbReference>
<comment type="cofactor">
    <cofactor evidence="5">
        <name>heme</name>
        <dbReference type="ChEBI" id="CHEBI:30413"/>
    </cofactor>
</comment>
<accession>A0A8H7T1K1</accession>
<dbReference type="EMBL" id="JAFJYH010000663">
    <property type="protein sequence ID" value="KAG4410571.1"/>
    <property type="molecule type" value="Genomic_DNA"/>
</dbReference>
<keyword evidence="4 5" id="KW-0408">Iron</keyword>
<dbReference type="Gene3D" id="1.10.630.10">
    <property type="entry name" value="Cytochrome P450"/>
    <property type="match status" value="1"/>
</dbReference>
<dbReference type="GO" id="GO:0004497">
    <property type="term" value="F:monooxygenase activity"/>
    <property type="evidence" value="ECO:0007669"/>
    <property type="project" value="UniProtKB-KW"/>
</dbReference>
<dbReference type="InterPro" id="IPR050364">
    <property type="entry name" value="Cytochrome_P450_fung"/>
</dbReference>
<dbReference type="AlphaFoldDB" id="A0A8H7T1K1"/>
<dbReference type="PANTHER" id="PTHR46300:SF8">
    <property type="entry name" value="CYTOCHROME P450 2E1"/>
    <property type="match status" value="1"/>
</dbReference>
<dbReference type="PRINTS" id="PR00385">
    <property type="entry name" value="P450"/>
</dbReference>
<name>A0A8H7T1K1_9HELO</name>
<dbReference type="InterPro" id="IPR002401">
    <property type="entry name" value="Cyt_P450_E_grp-I"/>
</dbReference>
<dbReference type="CDD" id="cd11065">
    <property type="entry name" value="CYP64-like"/>
    <property type="match status" value="1"/>
</dbReference>
<reference evidence="7" key="1">
    <citation type="submission" date="2021-02" db="EMBL/GenBank/DDBJ databases">
        <title>Genome sequence Cadophora malorum strain M34.</title>
        <authorList>
            <person name="Stefanovic E."/>
            <person name="Vu D."/>
            <person name="Scully C."/>
            <person name="Dijksterhuis J."/>
            <person name="Roader J."/>
            <person name="Houbraken J."/>
        </authorList>
    </citation>
    <scope>NUCLEOTIDE SEQUENCE</scope>
    <source>
        <strain evidence="7">M34</strain>
    </source>
</reference>
<dbReference type="PROSITE" id="PS00086">
    <property type="entry name" value="CYTOCHROME_P450"/>
    <property type="match status" value="1"/>
</dbReference>
<dbReference type="PRINTS" id="PR00463">
    <property type="entry name" value="EP450I"/>
</dbReference>
<sequence>MAVFSSVVAVCIACFLAYFFNQRSREQAGDKGGKPIPGPPSLPILGNLRDIPKSHSWFRFKEWTDQYGPIVRFKIGASEHVIIAEEKIANDLLRERGSHYSSRVFLPMAAEYLSGNMRPLFMPYNDLWRSTRKLMHRLTMPSMANSYQPAQSIESARLLHDLLQDPRNYERWLQRYSGGLIFRIVYGKRVQTGEEDYLQRAIKVVHNVERIASPGSYLVDVLPILRYVPYPLAPFKQEGMRLHNEELDLFRSLLDDARKEMEAPDVLKRPSFAQTFLEEQEAIGLTFDQGAYVLGSLFEAGTGTTAAAMMSFLLTMTLHPQWQEFLWAELDAVVGDRMPDFEDIPRLPRVRAVIKEVLRWRPVTAGGAPHTLTKDDEYVGFKFAAGTTFHPVQWAIHMDPVLYPYPDQFNPSRWLDPSFPTYKEPLDKFPTLQNFSAFGFGRRICPGMNIAERSLYILTARIAWACKISKVKDSQGVSIDVPSYDYTSGFNVMPKNFAFNLSPRSKLHEQVVEEQYRYANSTDPLAQGRPTT</sequence>
<evidence type="ECO:0000256" key="5">
    <source>
        <dbReference type="PIRSR" id="PIRSR602401-1"/>
    </source>
</evidence>
<evidence type="ECO:0000256" key="6">
    <source>
        <dbReference type="RuleBase" id="RU000461"/>
    </source>
</evidence>
<evidence type="ECO:0008006" key="9">
    <source>
        <dbReference type="Google" id="ProtNLM"/>
    </source>
</evidence>
<comment type="caution">
    <text evidence="7">The sequence shown here is derived from an EMBL/GenBank/DDBJ whole genome shotgun (WGS) entry which is preliminary data.</text>
</comment>
<comment type="similarity">
    <text evidence="1 6">Belongs to the cytochrome P450 family.</text>
</comment>
<gene>
    <name evidence="7" type="ORF">IFR04_016296</name>
</gene>
<proteinExistence type="inferred from homology"/>
<keyword evidence="3 6" id="KW-0560">Oxidoreductase</keyword>
<organism evidence="7 8">
    <name type="scientific">Cadophora malorum</name>
    <dbReference type="NCBI Taxonomy" id="108018"/>
    <lineage>
        <taxon>Eukaryota</taxon>
        <taxon>Fungi</taxon>
        <taxon>Dikarya</taxon>
        <taxon>Ascomycota</taxon>
        <taxon>Pezizomycotina</taxon>
        <taxon>Leotiomycetes</taxon>
        <taxon>Helotiales</taxon>
        <taxon>Ploettnerulaceae</taxon>
        <taxon>Cadophora</taxon>
    </lineage>
</organism>
<dbReference type="GO" id="GO:0016705">
    <property type="term" value="F:oxidoreductase activity, acting on paired donors, with incorporation or reduction of molecular oxygen"/>
    <property type="evidence" value="ECO:0007669"/>
    <property type="project" value="InterPro"/>
</dbReference>
<evidence type="ECO:0000313" key="7">
    <source>
        <dbReference type="EMBL" id="KAG4410571.1"/>
    </source>
</evidence>
<evidence type="ECO:0000256" key="4">
    <source>
        <dbReference type="ARBA" id="ARBA00023004"/>
    </source>
</evidence>
<dbReference type="Proteomes" id="UP000664132">
    <property type="component" value="Unassembled WGS sequence"/>
</dbReference>
<dbReference type="GO" id="GO:0005506">
    <property type="term" value="F:iron ion binding"/>
    <property type="evidence" value="ECO:0007669"/>
    <property type="project" value="InterPro"/>
</dbReference>
<protein>
    <recommendedName>
        <fullName evidence="9">Cytochrome P450</fullName>
    </recommendedName>
</protein>
<dbReference type="InterPro" id="IPR036396">
    <property type="entry name" value="Cyt_P450_sf"/>
</dbReference>
<keyword evidence="8" id="KW-1185">Reference proteome</keyword>
<keyword evidence="6" id="KW-0503">Monooxygenase</keyword>
<evidence type="ECO:0000313" key="8">
    <source>
        <dbReference type="Proteomes" id="UP000664132"/>
    </source>
</evidence>
<dbReference type="InterPro" id="IPR017972">
    <property type="entry name" value="Cyt_P450_CS"/>
</dbReference>
<keyword evidence="2 5" id="KW-0479">Metal-binding</keyword>
<evidence type="ECO:0000256" key="2">
    <source>
        <dbReference type="ARBA" id="ARBA00022723"/>
    </source>
</evidence>
<evidence type="ECO:0000256" key="3">
    <source>
        <dbReference type="ARBA" id="ARBA00023002"/>
    </source>
</evidence>
<feature type="binding site" description="axial binding residue" evidence="5">
    <location>
        <position position="445"/>
    </location>
    <ligand>
        <name>heme</name>
        <dbReference type="ChEBI" id="CHEBI:30413"/>
    </ligand>
    <ligandPart>
        <name>Fe</name>
        <dbReference type="ChEBI" id="CHEBI:18248"/>
    </ligandPart>
</feature>
<dbReference type="OrthoDB" id="1103324at2759"/>